<evidence type="ECO:0000256" key="10">
    <source>
        <dbReference type="SAM" id="MobiDB-lite"/>
    </source>
</evidence>
<feature type="disulfide bond" evidence="9">
    <location>
        <begin position="62"/>
        <end position="80"/>
    </location>
</feature>
<dbReference type="GO" id="GO:0012505">
    <property type="term" value="C:endomembrane system"/>
    <property type="evidence" value="ECO:0007669"/>
    <property type="project" value="UniProtKB-SubCell"/>
</dbReference>
<dbReference type="InterPro" id="IPR023415">
    <property type="entry name" value="LDLR_class-A_CS"/>
</dbReference>
<keyword evidence="8 9" id="KW-1015">Disulfide bond</keyword>
<evidence type="ECO:0000256" key="3">
    <source>
        <dbReference type="ARBA" id="ARBA00009939"/>
    </source>
</evidence>
<evidence type="ECO:0000256" key="7">
    <source>
        <dbReference type="ARBA" id="ARBA00023136"/>
    </source>
</evidence>
<dbReference type="InterPro" id="IPR036055">
    <property type="entry name" value="LDL_receptor-like_sf"/>
</dbReference>
<evidence type="ECO:0000256" key="9">
    <source>
        <dbReference type="PROSITE-ProRule" id="PRU00124"/>
    </source>
</evidence>
<feature type="disulfide bond" evidence="9">
    <location>
        <begin position="140"/>
        <end position="155"/>
    </location>
</feature>
<comment type="subcellular location">
    <subcellularLocation>
        <location evidence="2">Endomembrane system</location>
    </subcellularLocation>
    <subcellularLocation>
        <location evidence="1">Membrane</location>
        <topology evidence="1">Single-pass membrane protein</topology>
    </subcellularLocation>
</comment>
<evidence type="ECO:0000313" key="11">
    <source>
        <dbReference type="Ensembl" id="ENSACLP00000017144.2"/>
    </source>
</evidence>
<dbReference type="PANTHER" id="PTHR24270">
    <property type="entry name" value="LOW-DENSITY LIPOPROTEIN RECEPTOR-RELATED"/>
    <property type="match status" value="1"/>
</dbReference>
<protein>
    <submittedName>
        <fullName evidence="11">Uncharacterized protein</fullName>
    </submittedName>
</protein>
<dbReference type="OMA" id="IDCGFCA"/>
<name>A0A3P8PJL4_ASTCA</name>
<feature type="region of interest" description="Disordered" evidence="10">
    <location>
        <begin position="153"/>
        <end position="172"/>
    </location>
</feature>
<evidence type="ECO:0000256" key="8">
    <source>
        <dbReference type="ARBA" id="ARBA00023157"/>
    </source>
</evidence>
<dbReference type="InterPro" id="IPR002172">
    <property type="entry name" value="LDrepeatLR_classA_rpt"/>
</dbReference>
<organism evidence="11 12">
    <name type="scientific">Astatotilapia calliptera</name>
    <name type="common">Eastern happy</name>
    <name type="synonym">Chromis callipterus</name>
    <dbReference type="NCBI Taxonomy" id="8154"/>
    <lineage>
        <taxon>Eukaryota</taxon>
        <taxon>Metazoa</taxon>
        <taxon>Chordata</taxon>
        <taxon>Craniata</taxon>
        <taxon>Vertebrata</taxon>
        <taxon>Euteleostomi</taxon>
        <taxon>Actinopterygii</taxon>
        <taxon>Neopterygii</taxon>
        <taxon>Teleostei</taxon>
        <taxon>Neoteleostei</taxon>
        <taxon>Acanthomorphata</taxon>
        <taxon>Ovalentaria</taxon>
        <taxon>Cichlomorphae</taxon>
        <taxon>Cichliformes</taxon>
        <taxon>Cichlidae</taxon>
        <taxon>African cichlids</taxon>
        <taxon>Pseudocrenilabrinae</taxon>
        <taxon>Haplochromini</taxon>
        <taxon>Astatotilapia</taxon>
    </lineage>
</organism>
<feature type="disulfide bond" evidence="9">
    <location>
        <begin position="128"/>
        <end position="146"/>
    </location>
</feature>
<keyword evidence="6" id="KW-1133">Transmembrane helix</keyword>
<dbReference type="Proteomes" id="UP000265100">
    <property type="component" value="Chromosome 3"/>
</dbReference>
<dbReference type="GeneTree" id="ENSGT00940000164512"/>
<comment type="caution">
    <text evidence="9">Lacks conserved residue(s) required for the propagation of feature annotation.</text>
</comment>
<dbReference type="STRING" id="8154.ENSACLP00000017144"/>
<evidence type="ECO:0000256" key="4">
    <source>
        <dbReference type="ARBA" id="ARBA00022692"/>
    </source>
</evidence>
<keyword evidence="12" id="KW-1185">Reference proteome</keyword>
<dbReference type="SUPFAM" id="SSF57424">
    <property type="entry name" value="LDL receptor-like module"/>
    <property type="match status" value="3"/>
</dbReference>
<dbReference type="GO" id="GO:0005886">
    <property type="term" value="C:plasma membrane"/>
    <property type="evidence" value="ECO:0007669"/>
    <property type="project" value="TreeGrafter"/>
</dbReference>
<dbReference type="FunFam" id="4.10.400.10:FF:000011">
    <property type="entry name" value="Low-density lipoprotein receptor-related protein 1"/>
    <property type="match status" value="2"/>
</dbReference>
<sequence>MLNLFPVLTGDHRCAGNQFQCKNKRCIPVSWHCDGIVDCTDGSDEDAETCSQKTCKPGEFTCANGRCVPSMYVCDAQDDCGDGSDDDEEGCGQCSCVSRRCDGSNDCGDSSDERNCQPRPCSESEFRCDNEQCIPGSWTCNHVNDCGDNSDERDCGEQTPPPHANSSASLKLHPAVNKTHTVRQPTRLFIYLFFLFICVKKSPLSSSRIQQSQIVCDD</sequence>
<feature type="disulfide bond" evidence="9">
    <location>
        <begin position="55"/>
        <end position="67"/>
    </location>
</feature>
<evidence type="ECO:0000256" key="6">
    <source>
        <dbReference type="ARBA" id="ARBA00022989"/>
    </source>
</evidence>
<keyword evidence="4" id="KW-0812">Transmembrane</keyword>
<evidence type="ECO:0000256" key="2">
    <source>
        <dbReference type="ARBA" id="ARBA00004308"/>
    </source>
</evidence>
<feature type="disulfide bond" evidence="9">
    <location>
        <begin position="21"/>
        <end position="39"/>
    </location>
</feature>
<keyword evidence="5" id="KW-0677">Repeat</keyword>
<feature type="disulfide bond" evidence="9">
    <location>
        <begin position="14"/>
        <end position="26"/>
    </location>
</feature>
<evidence type="ECO:0000256" key="1">
    <source>
        <dbReference type="ARBA" id="ARBA00004167"/>
    </source>
</evidence>
<dbReference type="AlphaFoldDB" id="A0A3P8PJL4"/>
<dbReference type="PROSITE" id="PS01209">
    <property type="entry name" value="LDLRA_1"/>
    <property type="match status" value="3"/>
</dbReference>
<feature type="disulfide bond" evidence="9">
    <location>
        <begin position="121"/>
        <end position="133"/>
    </location>
</feature>
<proteinExistence type="inferred from homology"/>
<dbReference type="FunFam" id="4.10.400.10:FF:000113">
    <property type="entry name" value="Low-density lipoprotein receptor-related protein 8"/>
    <property type="match status" value="1"/>
</dbReference>
<accession>A0A3P8PJL4</accession>
<dbReference type="SMART" id="SM00192">
    <property type="entry name" value="LDLa"/>
    <property type="match status" value="4"/>
</dbReference>
<comment type="similarity">
    <text evidence="3">Belongs to the LDLR family.</text>
</comment>
<dbReference type="GO" id="GO:0016192">
    <property type="term" value="P:vesicle-mediated transport"/>
    <property type="evidence" value="ECO:0007669"/>
    <property type="project" value="UniProtKB-ARBA"/>
</dbReference>
<dbReference type="PROSITE" id="PS50068">
    <property type="entry name" value="LDLRA_2"/>
    <property type="match status" value="4"/>
</dbReference>
<dbReference type="Gene3D" id="4.10.400.10">
    <property type="entry name" value="Low-density Lipoprotein Receptor"/>
    <property type="match status" value="4"/>
</dbReference>
<keyword evidence="7" id="KW-0472">Membrane</keyword>
<reference evidence="11" key="1">
    <citation type="submission" date="2018-05" db="EMBL/GenBank/DDBJ databases">
        <authorList>
            <person name="Datahose"/>
        </authorList>
    </citation>
    <scope>NUCLEOTIDE SEQUENCE</scope>
</reference>
<evidence type="ECO:0000256" key="5">
    <source>
        <dbReference type="ARBA" id="ARBA00022737"/>
    </source>
</evidence>
<dbReference type="CDD" id="cd00112">
    <property type="entry name" value="LDLa"/>
    <property type="match status" value="3"/>
</dbReference>
<feature type="disulfide bond" evidence="9">
    <location>
        <begin position="101"/>
        <end position="116"/>
    </location>
</feature>
<reference evidence="11" key="3">
    <citation type="submission" date="2025-09" db="UniProtKB">
        <authorList>
            <consortium name="Ensembl"/>
        </authorList>
    </citation>
    <scope>IDENTIFICATION</scope>
</reference>
<dbReference type="InterPro" id="IPR050685">
    <property type="entry name" value="LDLR"/>
</dbReference>
<reference evidence="11" key="2">
    <citation type="submission" date="2025-08" db="UniProtKB">
        <authorList>
            <consortium name="Ensembl"/>
        </authorList>
    </citation>
    <scope>IDENTIFICATION</scope>
</reference>
<evidence type="ECO:0000313" key="12">
    <source>
        <dbReference type="Proteomes" id="UP000265100"/>
    </source>
</evidence>
<dbReference type="PRINTS" id="PR00261">
    <property type="entry name" value="LDLRECEPTOR"/>
</dbReference>
<dbReference type="Ensembl" id="ENSACLT00000017558.2">
    <property type="protein sequence ID" value="ENSACLP00000017144.2"/>
    <property type="gene ID" value="ENSACLG00000011680.2"/>
</dbReference>
<dbReference type="Pfam" id="PF00057">
    <property type="entry name" value="Ldl_recept_a"/>
    <property type="match status" value="3"/>
</dbReference>